<proteinExistence type="predicted"/>
<comment type="caution">
    <text evidence="2">The sequence shown here is derived from an EMBL/GenBank/DDBJ whole genome shotgun (WGS) entry which is preliminary data.</text>
</comment>
<feature type="domain" description="YqaJ viral recombinase" evidence="1">
    <location>
        <begin position="24"/>
        <end position="110"/>
    </location>
</feature>
<evidence type="ECO:0000259" key="1">
    <source>
        <dbReference type="Pfam" id="PF09588"/>
    </source>
</evidence>
<reference evidence="2 3" key="1">
    <citation type="submission" date="2018-10" db="EMBL/GenBank/DDBJ databases">
        <title>Bradyrhizobium sp. nov., isolated from effective nodules of peanut in China.</title>
        <authorList>
            <person name="Li Y."/>
        </authorList>
    </citation>
    <scope>NUCLEOTIDE SEQUENCE [LARGE SCALE GENOMIC DNA]</scope>
    <source>
        <strain evidence="2 3">CCBAU 51781</strain>
    </source>
</reference>
<dbReference type="InterPro" id="IPR011335">
    <property type="entry name" value="Restrct_endonuc-II-like"/>
</dbReference>
<dbReference type="Proteomes" id="UP000289946">
    <property type="component" value="Unassembled WGS sequence"/>
</dbReference>
<protein>
    <recommendedName>
        <fullName evidence="1">YqaJ viral recombinase domain-containing protein</fullName>
    </recommendedName>
</protein>
<dbReference type="InterPro" id="IPR019080">
    <property type="entry name" value="YqaJ_viral_recombinase"/>
</dbReference>
<name>A0ABY0DFV6_9BRAD</name>
<sequence>MQGTEADWNAHYQLRAGLVEPDPPSWAMQAGSHMESLILDWYAGQIGHPITRRGEVVFHPELKDVCCKLDGFCAPLDAVIEAKFLAPHRQREEINRAYYAQTTLQRLCTSASRAFLVVAQGTSEPIDFEHEHDPAYTAELLRRKDIFLNCLRTLSPPYPMLLPPVVPREKWRTLDVVAEPTNWSAELFMYLNEYDATSAAAASHEAMGKAARDLVPDDVGKVFAGEFQITRNRKGNLAITRRAAA</sequence>
<dbReference type="EMBL" id="RDRA01000014">
    <property type="protein sequence ID" value="RXG91555.1"/>
    <property type="molecule type" value="Genomic_DNA"/>
</dbReference>
<dbReference type="Gene3D" id="3.90.320.10">
    <property type="match status" value="1"/>
</dbReference>
<evidence type="ECO:0000313" key="3">
    <source>
        <dbReference type="Proteomes" id="UP000289946"/>
    </source>
</evidence>
<dbReference type="SUPFAM" id="SSF52980">
    <property type="entry name" value="Restriction endonuclease-like"/>
    <property type="match status" value="1"/>
</dbReference>
<evidence type="ECO:0000313" key="2">
    <source>
        <dbReference type="EMBL" id="RXG91555.1"/>
    </source>
</evidence>
<accession>A0ABY0DFV6</accession>
<keyword evidence="3" id="KW-1185">Reference proteome</keyword>
<organism evidence="2 3">
    <name type="scientific">Bradyrhizobium zhanjiangense</name>
    <dbReference type="NCBI Taxonomy" id="1325107"/>
    <lineage>
        <taxon>Bacteria</taxon>
        <taxon>Pseudomonadati</taxon>
        <taxon>Pseudomonadota</taxon>
        <taxon>Alphaproteobacteria</taxon>
        <taxon>Hyphomicrobiales</taxon>
        <taxon>Nitrobacteraceae</taxon>
        <taxon>Bradyrhizobium</taxon>
    </lineage>
</organism>
<dbReference type="InterPro" id="IPR011604">
    <property type="entry name" value="PDDEXK-like_dom_sf"/>
</dbReference>
<gene>
    <name evidence="2" type="ORF">EAS62_24045</name>
</gene>
<dbReference type="Pfam" id="PF09588">
    <property type="entry name" value="YqaJ"/>
    <property type="match status" value="1"/>
</dbReference>